<protein>
    <recommendedName>
        <fullName evidence="4">MORN repeat protein</fullName>
    </recommendedName>
</protein>
<proteinExistence type="predicted"/>
<dbReference type="GO" id="GO:0005829">
    <property type="term" value="C:cytosol"/>
    <property type="evidence" value="ECO:0007669"/>
    <property type="project" value="TreeGrafter"/>
</dbReference>
<evidence type="ECO:0000313" key="3">
    <source>
        <dbReference type="EMBL" id="CAE0392106.1"/>
    </source>
</evidence>
<dbReference type="Gene3D" id="2.20.110.10">
    <property type="entry name" value="Histone H3 K4-specific methyltransferase SET7/9 N-terminal domain"/>
    <property type="match status" value="2"/>
</dbReference>
<keyword evidence="1" id="KW-0677">Repeat</keyword>
<dbReference type="SUPFAM" id="SSF82185">
    <property type="entry name" value="Histone H3 K4-specific methyltransferase SET7/9 N-terminal domain"/>
    <property type="match status" value="1"/>
</dbReference>
<dbReference type="EMBL" id="HBIK01036504">
    <property type="protein sequence ID" value="CAE0392106.1"/>
    <property type="molecule type" value="Transcribed_RNA"/>
</dbReference>
<dbReference type="Pfam" id="PF02493">
    <property type="entry name" value="MORN"/>
    <property type="match status" value="4"/>
</dbReference>
<dbReference type="InterPro" id="IPR003409">
    <property type="entry name" value="MORN"/>
</dbReference>
<name>A0A7S3KSV9_EUPCR</name>
<organism evidence="3">
    <name type="scientific">Euplotes crassus</name>
    <dbReference type="NCBI Taxonomy" id="5936"/>
    <lineage>
        <taxon>Eukaryota</taxon>
        <taxon>Sar</taxon>
        <taxon>Alveolata</taxon>
        <taxon>Ciliophora</taxon>
        <taxon>Intramacronucleata</taxon>
        <taxon>Spirotrichea</taxon>
        <taxon>Hypotrichia</taxon>
        <taxon>Euplotida</taxon>
        <taxon>Euplotidae</taxon>
        <taxon>Moneuplotes</taxon>
    </lineage>
</organism>
<evidence type="ECO:0008006" key="4">
    <source>
        <dbReference type="Google" id="ProtNLM"/>
    </source>
</evidence>
<dbReference type="PANTHER" id="PTHR43215:SF14">
    <property type="entry name" value="RADIAL SPOKE HEAD 1 HOMOLOG"/>
    <property type="match status" value="1"/>
</dbReference>
<gene>
    <name evidence="3" type="ORF">ECRA1380_LOCUS17082</name>
</gene>
<dbReference type="PANTHER" id="PTHR43215">
    <property type="entry name" value="RADIAL SPOKE HEAD 1 HOMOLOG"/>
    <property type="match status" value="1"/>
</dbReference>
<feature type="compositionally biased region" description="Basic and acidic residues" evidence="2">
    <location>
        <begin position="10"/>
        <end position="29"/>
    </location>
</feature>
<sequence>MIARKKYKAKMGDKLKRNDENHKEERLDSLNRPDVNKIVNVPDYSNAATRATEGRLGAFVYDQDDKFDENDLIDRGPYELDNGAIYRGQWSREGLRYGRGVQIWVDGSKYEGYWRSDMANGIGRLIHADGDVYEGEWCNDKAHGKGTYTHMDGAKYTGDWREDKQHGIGIETWPDQARYEGNYEHGK</sequence>
<reference evidence="3" key="1">
    <citation type="submission" date="2021-01" db="EMBL/GenBank/DDBJ databases">
        <authorList>
            <person name="Corre E."/>
            <person name="Pelletier E."/>
            <person name="Niang G."/>
            <person name="Scheremetjew M."/>
            <person name="Finn R."/>
            <person name="Kale V."/>
            <person name="Holt S."/>
            <person name="Cochrane G."/>
            <person name="Meng A."/>
            <person name="Brown T."/>
            <person name="Cohen L."/>
        </authorList>
    </citation>
    <scope>NUCLEOTIDE SEQUENCE</scope>
    <source>
        <strain evidence="3">CT5</strain>
    </source>
</reference>
<evidence type="ECO:0000256" key="2">
    <source>
        <dbReference type="SAM" id="MobiDB-lite"/>
    </source>
</evidence>
<dbReference type="AlphaFoldDB" id="A0A7S3KSV9"/>
<dbReference type="FunFam" id="2.20.110.10:FF:000002">
    <property type="entry name" value="Phosphatidylinositol 4-phosphate 5-kinase 8"/>
    <property type="match status" value="1"/>
</dbReference>
<dbReference type="SMART" id="SM00698">
    <property type="entry name" value="MORN"/>
    <property type="match status" value="4"/>
</dbReference>
<feature type="region of interest" description="Disordered" evidence="2">
    <location>
        <begin position="1"/>
        <end position="29"/>
    </location>
</feature>
<evidence type="ECO:0000256" key="1">
    <source>
        <dbReference type="ARBA" id="ARBA00022737"/>
    </source>
</evidence>
<accession>A0A7S3KSV9</accession>